<evidence type="ECO:0000256" key="5">
    <source>
        <dbReference type="ARBA" id="ARBA00022917"/>
    </source>
</evidence>
<keyword evidence="3 8" id="KW-0853">WD repeat</keyword>
<proteinExistence type="evidence at transcript level"/>
<sequence>MKPIVLHGHDRSITKIRYNREGDLLFSCAKDKKPNVWYTVNGERLGTFNGHTGALWCLDVDWTSSRFMSGAGDNTVRLWDVETGSSLGVIDTSTSVRTCGFSFSGNLAAYTTDNHMKFPCTLSVIDLRVGFKEENAIMTNNIQMDGPKITSLIWYMDNQIVTGHDNGNIVQWDVGTKKRVQISEDHTKTITDIQPSADSTMFISSSKDFTAKLFDLATFKCMKTYKTERPVNSASLSPKMDHAILGGGQEAMEVTMTSTRIGKFDARFFHVVFEEEFGRVKGHFGPINSVQFHPDGLSYASGGEDGYVRLQSFDPSYFENNLGF</sequence>
<keyword evidence="1 7" id="KW-0963">Cytoplasm</keyword>
<dbReference type="GO" id="GO:0001732">
    <property type="term" value="P:formation of cytoplasmic translation initiation complex"/>
    <property type="evidence" value="ECO:0007669"/>
    <property type="project" value="UniProtKB-UniRule"/>
</dbReference>
<dbReference type="SUPFAM" id="SSF50978">
    <property type="entry name" value="WD40 repeat-like"/>
    <property type="match status" value="1"/>
</dbReference>
<evidence type="ECO:0000256" key="3">
    <source>
        <dbReference type="ARBA" id="ARBA00022574"/>
    </source>
</evidence>
<keyword evidence="4" id="KW-0677">Repeat</keyword>
<dbReference type="InterPro" id="IPR036322">
    <property type="entry name" value="WD40_repeat_dom_sf"/>
</dbReference>
<comment type="similarity">
    <text evidence="6">Belongs to the WD repeat STRAP family.</text>
</comment>
<dbReference type="InterPro" id="IPR001680">
    <property type="entry name" value="WD40_rpt"/>
</dbReference>
<evidence type="ECO:0000256" key="1">
    <source>
        <dbReference type="ARBA" id="ARBA00022490"/>
    </source>
</evidence>
<comment type="subunit">
    <text evidence="7">Component of the eukaryotic translation initiation factor 3 (eIF-3) complex.</text>
</comment>
<dbReference type="PROSITE" id="PS50082">
    <property type="entry name" value="WD_REPEATS_2"/>
    <property type="match status" value="4"/>
</dbReference>
<dbReference type="Pfam" id="PF24805">
    <property type="entry name" value="EIF3I"/>
    <property type="match status" value="1"/>
</dbReference>
<dbReference type="GO" id="GO:0033290">
    <property type="term" value="C:eukaryotic 48S preinitiation complex"/>
    <property type="evidence" value="ECO:0007669"/>
    <property type="project" value="UniProtKB-UniRule"/>
</dbReference>
<dbReference type="InterPro" id="IPR027525">
    <property type="entry name" value="eIF3i"/>
</dbReference>
<dbReference type="FunFam" id="2.130.10.10:FF:000127">
    <property type="entry name" value="Eukaryotic translation initiation factor 3 subunit I"/>
    <property type="match status" value="1"/>
</dbReference>
<dbReference type="EMBL" id="BT076031">
    <property type="protein sequence ID" value="ACO10455.1"/>
    <property type="molecule type" value="mRNA"/>
</dbReference>
<evidence type="ECO:0000256" key="7">
    <source>
        <dbReference type="HAMAP-Rule" id="MF_03008"/>
    </source>
</evidence>
<comment type="subcellular location">
    <subcellularLocation>
        <location evidence="7">Cytoplasm</location>
    </subcellularLocation>
</comment>
<dbReference type="Gene3D" id="2.130.10.10">
    <property type="entry name" value="YVTN repeat-like/Quinoprotein amine dehydrogenase"/>
    <property type="match status" value="1"/>
</dbReference>
<protein>
    <recommendedName>
        <fullName evidence="7">Eukaryotic translation initiation factor 3 subunit I</fullName>
        <shortName evidence="7">eIF3i</shortName>
    </recommendedName>
</protein>
<organism evidence="9">
    <name type="scientific">Caligus rogercresseyi</name>
    <name type="common">Sea louse</name>
    <dbReference type="NCBI Taxonomy" id="217165"/>
    <lineage>
        <taxon>Eukaryota</taxon>
        <taxon>Metazoa</taxon>
        <taxon>Ecdysozoa</taxon>
        <taxon>Arthropoda</taxon>
        <taxon>Crustacea</taxon>
        <taxon>Multicrustacea</taxon>
        <taxon>Hexanauplia</taxon>
        <taxon>Copepoda</taxon>
        <taxon>Siphonostomatoida</taxon>
        <taxon>Caligidae</taxon>
        <taxon>Caligus</taxon>
    </lineage>
</organism>
<dbReference type="GO" id="GO:0016282">
    <property type="term" value="C:eukaryotic 43S preinitiation complex"/>
    <property type="evidence" value="ECO:0007669"/>
    <property type="project" value="UniProtKB-UniRule"/>
</dbReference>
<keyword evidence="5 7" id="KW-0648">Protein biosynthesis</keyword>
<dbReference type="GO" id="GO:0071541">
    <property type="term" value="C:eukaryotic translation initiation factor 3 complex, eIF3m"/>
    <property type="evidence" value="ECO:0007669"/>
    <property type="project" value="TreeGrafter"/>
</dbReference>
<dbReference type="GO" id="GO:0003723">
    <property type="term" value="F:RNA binding"/>
    <property type="evidence" value="ECO:0007669"/>
    <property type="project" value="TreeGrafter"/>
</dbReference>
<evidence type="ECO:0000313" key="9">
    <source>
        <dbReference type="EMBL" id="ACO10455.1"/>
    </source>
</evidence>
<feature type="repeat" description="WD" evidence="8">
    <location>
        <begin position="183"/>
        <end position="224"/>
    </location>
</feature>
<dbReference type="SMART" id="SM00320">
    <property type="entry name" value="WD40"/>
    <property type="match status" value="6"/>
</dbReference>
<feature type="repeat" description="WD" evidence="8">
    <location>
        <begin position="48"/>
        <end position="89"/>
    </location>
</feature>
<feature type="repeat" description="WD" evidence="8">
    <location>
        <begin position="280"/>
        <end position="310"/>
    </location>
</feature>
<evidence type="ECO:0000256" key="4">
    <source>
        <dbReference type="ARBA" id="ARBA00022737"/>
    </source>
</evidence>
<dbReference type="PANTHER" id="PTHR19877:SF1">
    <property type="entry name" value="EUKARYOTIC TRANSLATION INITIATION FACTOR 3 SUBUNIT I"/>
    <property type="match status" value="1"/>
</dbReference>
<name>C1BN52_CALRO</name>
<dbReference type="HAMAP" id="MF_03008">
    <property type="entry name" value="eIF3i"/>
    <property type="match status" value="1"/>
</dbReference>
<accession>C1BN52</accession>
<evidence type="ECO:0000256" key="6">
    <source>
        <dbReference type="ARBA" id="ARBA00038394"/>
    </source>
</evidence>
<reference evidence="9" key="1">
    <citation type="submission" date="2009-03" db="EMBL/GenBank/DDBJ databases">
        <title>Caligus rogercresseyi ESTs and full-length cDNAs.</title>
        <authorList>
            <person name="Yasuike M."/>
            <person name="von Schalburg K."/>
            <person name="Cooper G."/>
            <person name="Leong J."/>
            <person name="Jones S.R.M."/>
            <person name="Koop B.F."/>
        </authorList>
    </citation>
    <scope>NUCLEOTIDE SEQUENCE</scope>
    <source>
        <tissue evidence="9">Whole body</tissue>
    </source>
</reference>
<dbReference type="GO" id="GO:0003743">
    <property type="term" value="F:translation initiation factor activity"/>
    <property type="evidence" value="ECO:0007669"/>
    <property type="project" value="UniProtKB-UniRule"/>
</dbReference>
<dbReference type="AlphaFoldDB" id="C1BN52"/>
<evidence type="ECO:0000256" key="2">
    <source>
        <dbReference type="ARBA" id="ARBA00022540"/>
    </source>
</evidence>
<gene>
    <name evidence="9" type="primary">EIF3I</name>
</gene>
<dbReference type="InterPro" id="IPR015943">
    <property type="entry name" value="WD40/YVTN_repeat-like_dom_sf"/>
</dbReference>
<dbReference type="PANTHER" id="PTHR19877">
    <property type="entry name" value="EUKARYOTIC TRANSLATION INITIATION FACTOR 3 SUBUNIT I"/>
    <property type="match status" value="1"/>
</dbReference>
<feature type="repeat" description="WD" evidence="8">
    <location>
        <begin position="6"/>
        <end position="47"/>
    </location>
</feature>
<evidence type="ECO:0000256" key="8">
    <source>
        <dbReference type="PROSITE-ProRule" id="PRU00221"/>
    </source>
</evidence>
<comment type="similarity">
    <text evidence="7">Belongs to the eIF-3 subunit I family.</text>
</comment>
<keyword evidence="2 7" id="KW-0396">Initiation factor</keyword>
<comment type="function">
    <text evidence="7">Component of the eukaryotic translation initiation factor 3 (eIF-3) complex, which is involved in protein synthesis of a specialized repertoire of mRNAs and, together with other initiation factors, stimulates binding of mRNA and methionyl-tRNAi to the 40S ribosome. The eIF-3 complex specifically targets and initiates translation of a subset of mRNAs involved in cell proliferation.</text>
</comment>
<dbReference type="PROSITE" id="PS50294">
    <property type="entry name" value="WD_REPEATS_REGION"/>
    <property type="match status" value="3"/>
</dbReference>